<organism evidence="3">
    <name type="scientific">freshwater metagenome</name>
    <dbReference type="NCBI Taxonomy" id="449393"/>
    <lineage>
        <taxon>unclassified sequences</taxon>
        <taxon>metagenomes</taxon>
        <taxon>ecological metagenomes</taxon>
    </lineage>
</organism>
<reference evidence="3" key="1">
    <citation type="submission" date="2020-05" db="EMBL/GenBank/DDBJ databases">
        <authorList>
            <person name="Chiriac C."/>
            <person name="Salcher M."/>
            <person name="Ghai R."/>
            <person name="Kavagutti S V."/>
        </authorList>
    </citation>
    <scope>NUCLEOTIDE SEQUENCE</scope>
</reference>
<sequence length="152" mass="16985">MPITGEYEPSTSQWVADQVAEYEASRGERANTLLDTGIPVVIVTMRGGMSGKVRKIALMRVEHEGEYALVASKGGHSEHPHWYHNLMAYPLVMLQDGSEPTDFVVRVVRGAERQQWWNRAAEVFPQYLEYEQKADRVIPVLVASPLSSSGSV</sequence>
<comment type="catalytic activity">
    <reaction evidence="2">
        <text>oxidized coenzyme F420-(gamma-L-Glu)(n) + a quinol + H(+) = reduced coenzyme F420-(gamma-L-Glu)(n) + a quinone</text>
        <dbReference type="Rhea" id="RHEA:39663"/>
        <dbReference type="Rhea" id="RHEA-COMP:12939"/>
        <dbReference type="Rhea" id="RHEA-COMP:14378"/>
        <dbReference type="ChEBI" id="CHEBI:15378"/>
        <dbReference type="ChEBI" id="CHEBI:24646"/>
        <dbReference type="ChEBI" id="CHEBI:132124"/>
        <dbReference type="ChEBI" id="CHEBI:133980"/>
        <dbReference type="ChEBI" id="CHEBI:139511"/>
    </reaction>
</comment>
<dbReference type="EMBL" id="CAFBOZ010000080">
    <property type="protein sequence ID" value="CAB5001709.1"/>
    <property type="molecule type" value="Genomic_DNA"/>
</dbReference>
<dbReference type="Pfam" id="PF04075">
    <property type="entry name" value="F420H2_quin_red"/>
    <property type="match status" value="1"/>
</dbReference>
<dbReference type="InterPro" id="IPR004378">
    <property type="entry name" value="F420H2_quin_Rdtase"/>
</dbReference>
<dbReference type="PANTHER" id="PTHR39428">
    <property type="entry name" value="F420H(2)-DEPENDENT QUINONE REDUCTASE RV1261C"/>
    <property type="match status" value="1"/>
</dbReference>
<dbReference type="InterPro" id="IPR012349">
    <property type="entry name" value="Split_barrel_FMN-bd"/>
</dbReference>
<comment type="similarity">
    <text evidence="1">Belongs to the F420H(2)-dependent quinone reductase family.</text>
</comment>
<dbReference type="PANTHER" id="PTHR39428:SF3">
    <property type="entry name" value="DEAZAFLAVIN-DEPENDENT NITROREDUCTASE"/>
    <property type="match status" value="1"/>
</dbReference>
<dbReference type="NCBIfam" id="TIGR00026">
    <property type="entry name" value="hi_GC_TIGR00026"/>
    <property type="match status" value="1"/>
</dbReference>
<proteinExistence type="inferred from homology"/>
<dbReference type="GO" id="GO:0016491">
    <property type="term" value="F:oxidoreductase activity"/>
    <property type="evidence" value="ECO:0007669"/>
    <property type="project" value="InterPro"/>
</dbReference>
<dbReference type="AlphaFoldDB" id="A0A6J7PE56"/>
<accession>A0A6J7PE56</accession>
<evidence type="ECO:0000256" key="2">
    <source>
        <dbReference type="ARBA" id="ARBA00049106"/>
    </source>
</evidence>
<gene>
    <name evidence="3" type="ORF">UFOPK3992_00686</name>
</gene>
<name>A0A6J7PE56_9ZZZZ</name>
<evidence type="ECO:0000256" key="1">
    <source>
        <dbReference type="ARBA" id="ARBA00008710"/>
    </source>
</evidence>
<protein>
    <submittedName>
        <fullName evidence="3">Unannotated protein</fullName>
    </submittedName>
</protein>
<evidence type="ECO:0000313" key="3">
    <source>
        <dbReference type="EMBL" id="CAB5001709.1"/>
    </source>
</evidence>
<dbReference type="GO" id="GO:0070967">
    <property type="term" value="F:coenzyme F420 binding"/>
    <property type="evidence" value="ECO:0007669"/>
    <property type="project" value="TreeGrafter"/>
</dbReference>
<dbReference type="GO" id="GO:0005886">
    <property type="term" value="C:plasma membrane"/>
    <property type="evidence" value="ECO:0007669"/>
    <property type="project" value="TreeGrafter"/>
</dbReference>
<dbReference type="Gene3D" id="2.30.110.10">
    <property type="entry name" value="Electron Transport, Fmn-binding Protein, Chain A"/>
    <property type="match status" value="1"/>
</dbReference>